<organism evidence="1 2">
    <name type="scientific">Trichonephila clavata</name>
    <name type="common">Joro spider</name>
    <name type="synonym">Nephila clavata</name>
    <dbReference type="NCBI Taxonomy" id="2740835"/>
    <lineage>
        <taxon>Eukaryota</taxon>
        <taxon>Metazoa</taxon>
        <taxon>Ecdysozoa</taxon>
        <taxon>Arthropoda</taxon>
        <taxon>Chelicerata</taxon>
        <taxon>Arachnida</taxon>
        <taxon>Araneae</taxon>
        <taxon>Araneomorphae</taxon>
        <taxon>Entelegynae</taxon>
        <taxon>Araneoidea</taxon>
        <taxon>Nephilidae</taxon>
        <taxon>Trichonephila</taxon>
    </lineage>
</organism>
<dbReference type="EMBL" id="BMAO01036309">
    <property type="protein sequence ID" value="GFR09740.1"/>
    <property type="molecule type" value="Genomic_DNA"/>
</dbReference>
<dbReference type="AlphaFoldDB" id="A0A8X6GVC8"/>
<gene>
    <name evidence="1" type="primary">EVAR_13857_1</name>
    <name evidence="1" type="ORF">TNCT_609081</name>
</gene>
<name>A0A8X6GVC8_TRICU</name>
<comment type="caution">
    <text evidence="1">The sequence shown here is derived from an EMBL/GenBank/DDBJ whole genome shotgun (WGS) entry which is preliminary data.</text>
</comment>
<accession>A0A8X6GVC8</accession>
<dbReference type="Proteomes" id="UP000887116">
    <property type="component" value="Unassembled WGS sequence"/>
</dbReference>
<sequence>MIHRSCGLHNPHSPCMTDGKCTKNDPCQLLEDTQTAGNGYPLYRRQKSVDGGHTTTVKLNKVDIEIDNQWTVPYSPILLKSFNAHINVEVFNSIKSIKYTYNGQRVYFTKENAFQRAADLQTQR</sequence>
<keyword evidence="2" id="KW-1185">Reference proteome</keyword>
<dbReference type="OrthoDB" id="1728974at2759"/>
<dbReference type="PANTHER" id="PTHR10492:SF57">
    <property type="entry name" value="ATP-DEPENDENT DNA HELICASE"/>
    <property type="match status" value="1"/>
</dbReference>
<evidence type="ECO:0000313" key="1">
    <source>
        <dbReference type="EMBL" id="GFR09740.1"/>
    </source>
</evidence>
<proteinExistence type="predicted"/>
<dbReference type="PANTHER" id="PTHR10492">
    <property type="match status" value="1"/>
</dbReference>
<reference evidence="1" key="1">
    <citation type="submission" date="2020-07" db="EMBL/GenBank/DDBJ databases">
        <title>Multicomponent nature underlies the extraordinary mechanical properties of spider dragline silk.</title>
        <authorList>
            <person name="Kono N."/>
            <person name="Nakamura H."/>
            <person name="Mori M."/>
            <person name="Yoshida Y."/>
            <person name="Ohtoshi R."/>
            <person name="Malay A.D."/>
            <person name="Moran D.A.P."/>
            <person name="Tomita M."/>
            <person name="Numata K."/>
            <person name="Arakawa K."/>
        </authorList>
    </citation>
    <scope>NUCLEOTIDE SEQUENCE</scope>
</reference>
<evidence type="ECO:0000313" key="2">
    <source>
        <dbReference type="Proteomes" id="UP000887116"/>
    </source>
</evidence>
<protein>
    <submittedName>
        <fullName evidence="1">Helitron_like_N domain-containing protein</fullName>
    </submittedName>
</protein>